<accession>A0ABQ9Z4C9</accession>
<evidence type="ECO:0008006" key="3">
    <source>
        <dbReference type="Google" id="ProtNLM"/>
    </source>
</evidence>
<organism evidence="1 2">
    <name type="scientific">Daphnia magna</name>
    <dbReference type="NCBI Taxonomy" id="35525"/>
    <lineage>
        <taxon>Eukaryota</taxon>
        <taxon>Metazoa</taxon>
        <taxon>Ecdysozoa</taxon>
        <taxon>Arthropoda</taxon>
        <taxon>Crustacea</taxon>
        <taxon>Branchiopoda</taxon>
        <taxon>Diplostraca</taxon>
        <taxon>Cladocera</taxon>
        <taxon>Anomopoda</taxon>
        <taxon>Daphniidae</taxon>
        <taxon>Daphnia</taxon>
    </lineage>
</organism>
<evidence type="ECO:0000313" key="1">
    <source>
        <dbReference type="EMBL" id="KAK4007700.1"/>
    </source>
</evidence>
<gene>
    <name evidence="1" type="ORF">OUZ56_012853</name>
</gene>
<name>A0ABQ9Z4C9_9CRUS</name>
<evidence type="ECO:0000313" key="2">
    <source>
        <dbReference type="Proteomes" id="UP001234178"/>
    </source>
</evidence>
<proteinExistence type="predicted"/>
<keyword evidence="2" id="KW-1185">Reference proteome</keyword>
<dbReference type="EMBL" id="JAOYFB010000002">
    <property type="protein sequence ID" value="KAK4007700.1"/>
    <property type="molecule type" value="Genomic_DNA"/>
</dbReference>
<comment type="caution">
    <text evidence="1">The sequence shown here is derived from an EMBL/GenBank/DDBJ whole genome shotgun (WGS) entry which is preliminary data.</text>
</comment>
<sequence length="211" mass="23345">MLKVADGAPLSIEARLFGGVYVQTATVVVEGPNGWHKAIAYIDQGSNAILIRSELAKTLGLQEVGKINLELQAVGHTHPEKERSVRRLRLRGTIPQAEDIELEAIEQPEIGKIDGSSKTEFVSELWSQGYQLADDRILSGKAGPCQIDVLIGGNQVWKVLGSKKIVSNTAKLETPKDLHEYTDPKKEEIDFARWWKLESLDPLEKVPLSVQ</sequence>
<protein>
    <recommendedName>
        <fullName evidence="3">Peptidase A2 domain-containing protein</fullName>
    </recommendedName>
</protein>
<reference evidence="1 2" key="1">
    <citation type="journal article" date="2023" name="Nucleic Acids Res.">
        <title>The hologenome of Daphnia magna reveals possible DNA methylation and microbiome-mediated evolution of the host genome.</title>
        <authorList>
            <person name="Chaturvedi A."/>
            <person name="Li X."/>
            <person name="Dhandapani V."/>
            <person name="Marshall H."/>
            <person name="Kissane S."/>
            <person name="Cuenca-Cambronero M."/>
            <person name="Asole G."/>
            <person name="Calvet F."/>
            <person name="Ruiz-Romero M."/>
            <person name="Marangio P."/>
            <person name="Guigo R."/>
            <person name="Rago D."/>
            <person name="Mirbahai L."/>
            <person name="Eastwood N."/>
            <person name="Colbourne J.K."/>
            <person name="Zhou J."/>
            <person name="Mallon E."/>
            <person name="Orsini L."/>
        </authorList>
    </citation>
    <scope>NUCLEOTIDE SEQUENCE [LARGE SCALE GENOMIC DNA]</scope>
    <source>
        <strain evidence="1">LRV0_1</strain>
    </source>
</reference>
<dbReference type="Proteomes" id="UP001234178">
    <property type="component" value="Unassembled WGS sequence"/>
</dbReference>